<protein>
    <recommendedName>
        <fullName evidence="4">Zinc finger PHD-type domain-containing protein</fullName>
    </recommendedName>
</protein>
<feature type="region of interest" description="Disordered" evidence="1">
    <location>
        <begin position="175"/>
        <end position="215"/>
    </location>
</feature>
<dbReference type="InParanoid" id="T1I3I3"/>
<keyword evidence="3" id="KW-1185">Reference proteome</keyword>
<name>T1I3I3_RHOPR</name>
<accession>T1I3I3</accession>
<proteinExistence type="predicted"/>
<evidence type="ECO:0000313" key="3">
    <source>
        <dbReference type="Proteomes" id="UP000015103"/>
    </source>
</evidence>
<feature type="region of interest" description="Disordered" evidence="1">
    <location>
        <begin position="144"/>
        <end position="163"/>
    </location>
</feature>
<evidence type="ECO:0000313" key="2">
    <source>
        <dbReference type="EnsemblMetazoa" id="RPRC010852-PA"/>
    </source>
</evidence>
<evidence type="ECO:0008006" key="4">
    <source>
        <dbReference type="Google" id="ProtNLM"/>
    </source>
</evidence>
<dbReference type="EMBL" id="ACPB03010610">
    <property type="status" value="NOT_ANNOTATED_CDS"/>
    <property type="molecule type" value="Genomic_DNA"/>
</dbReference>
<feature type="compositionally biased region" description="Basic residues" evidence="1">
    <location>
        <begin position="150"/>
        <end position="159"/>
    </location>
</feature>
<organism evidence="2 3">
    <name type="scientific">Rhodnius prolixus</name>
    <name type="common">Triatomid bug</name>
    <dbReference type="NCBI Taxonomy" id="13249"/>
    <lineage>
        <taxon>Eukaryota</taxon>
        <taxon>Metazoa</taxon>
        <taxon>Ecdysozoa</taxon>
        <taxon>Arthropoda</taxon>
        <taxon>Hexapoda</taxon>
        <taxon>Insecta</taxon>
        <taxon>Pterygota</taxon>
        <taxon>Neoptera</taxon>
        <taxon>Paraneoptera</taxon>
        <taxon>Hemiptera</taxon>
        <taxon>Heteroptera</taxon>
        <taxon>Panheteroptera</taxon>
        <taxon>Cimicomorpha</taxon>
        <taxon>Reduviidae</taxon>
        <taxon>Triatominae</taxon>
        <taxon>Rhodnius</taxon>
    </lineage>
</organism>
<sequence>MPVGGRCKYRQILLIYDWMTAIPTLKCVVNNCEYRAWNRNQRQNFWQQALNNWIHANLGRKITRLQFGSLLSAAWNRAVTVGNGSVGFSACGFYPYDPQKIPEHGYTISDNMKENLNATQEVNAPLSIASTSSSGAITSFEEISPIPRFQKPKQTRRKKQTAEVLATVEKREALKRKATLPTKEGGKVQQKKKRKDSSFSASSAPDNLVMTSGESDIEEEDDDFCIECKGYFCDRKGPKCDWLQCITCKRWLHEICSKDNLHCKKC</sequence>
<feature type="compositionally biased region" description="Polar residues" evidence="1">
    <location>
        <begin position="198"/>
        <end position="214"/>
    </location>
</feature>
<reference evidence="2" key="1">
    <citation type="submission" date="2015-05" db="UniProtKB">
        <authorList>
            <consortium name="EnsemblMetazoa"/>
        </authorList>
    </citation>
    <scope>IDENTIFICATION</scope>
</reference>
<dbReference type="EnsemblMetazoa" id="RPRC010852-RA">
    <property type="protein sequence ID" value="RPRC010852-PA"/>
    <property type="gene ID" value="RPRC010852"/>
</dbReference>
<dbReference type="HOGENOM" id="CLU_1047023_0_0_1"/>
<dbReference type="VEuPathDB" id="VectorBase:RPRC010852"/>
<evidence type="ECO:0000256" key="1">
    <source>
        <dbReference type="SAM" id="MobiDB-lite"/>
    </source>
</evidence>
<dbReference type="AlphaFoldDB" id="T1I3I3"/>
<dbReference type="Proteomes" id="UP000015103">
    <property type="component" value="Unassembled WGS sequence"/>
</dbReference>